<evidence type="ECO:0000313" key="6">
    <source>
        <dbReference type="EMBL" id="NUU60552.1"/>
    </source>
</evidence>
<evidence type="ECO:0000256" key="3">
    <source>
        <dbReference type="ARBA" id="ARBA00022741"/>
    </source>
</evidence>
<dbReference type="InterPro" id="IPR013563">
    <property type="entry name" value="Oligopep_ABC_C"/>
</dbReference>
<dbReference type="Pfam" id="PF00005">
    <property type="entry name" value="ABC_tran"/>
    <property type="match status" value="1"/>
</dbReference>
<dbReference type="CDD" id="cd03257">
    <property type="entry name" value="ABC_NikE_OppD_transporters"/>
    <property type="match status" value="1"/>
</dbReference>
<gene>
    <name evidence="6" type="ORF">HPT30_09370</name>
</gene>
<proteinExistence type="inferred from homology"/>
<dbReference type="Proteomes" id="UP000564806">
    <property type="component" value="Unassembled WGS sequence"/>
</dbReference>
<dbReference type="InterPro" id="IPR003593">
    <property type="entry name" value="AAA+_ATPase"/>
</dbReference>
<dbReference type="PANTHER" id="PTHR43776:SF7">
    <property type="entry name" value="D,D-DIPEPTIDE TRANSPORT ATP-BINDING PROTEIN DDPF-RELATED"/>
    <property type="match status" value="1"/>
</dbReference>
<evidence type="ECO:0000259" key="5">
    <source>
        <dbReference type="PROSITE" id="PS50893"/>
    </source>
</evidence>
<dbReference type="AlphaFoldDB" id="A0A850EPJ1"/>
<sequence>MTTEIPLIELRELEKYYTKRVWPQKGQVLRAVDGVSVSIRKGETLGLVGESGCGKSTLGQITARLLEPTGGGLFYKGEDIAGSGSRNQQDLRRRIQYVFQDPFTSLNPRFKIGRLLEEPLKLNRLGKAAERWSKVSDMLESIGLDESYRNRYAHELSGGQRQRIGIARALMLNPEFLVLDEPVSALDVSVQAQVLNLLKDLQQELSLTYLFISHDLNVVHYMSDRVAVMYLGKIVEIGEMEEVYAHPLHPYTQALVSSIPAERAAQKRERIVLQGDLPDPSAIPSGCAFRTRCMHAHDRCFSETPTLADVREGHAVSCHLWSEESYSVNEIKEVRTASL</sequence>
<keyword evidence="7" id="KW-1185">Reference proteome</keyword>
<dbReference type="InterPro" id="IPR027417">
    <property type="entry name" value="P-loop_NTPase"/>
</dbReference>
<evidence type="ECO:0000313" key="7">
    <source>
        <dbReference type="Proteomes" id="UP000564806"/>
    </source>
</evidence>
<feature type="domain" description="ABC transporter" evidence="5">
    <location>
        <begin position="8"/>
        <end position="256"/>
    </location>
</feature>
<dbReference type="PANTHER" id="PTHR43776">
    <property type="entry name" value="TRANSPORT ATP-BINDING PROTEIN"/>
    <property type="match status" value="1"/>
</dbReference>
<evidence type="ECO:0000256" key="1">
    <source>
        <dbReference type="ARBA" id="ARBA00005417"/>
    </source>
</evidence>
<dbReference type="PROSITE" id="PS50893">
    <property type="entry name" value="ABC_TRANSPORTER_2"/>
    <property type="match status" value="1"/>
</dbReference>
<reference evidence="6" key="1">
    <citation type="submission" date="2020-06" db="EMBL/GenBank/DDBJ databases">
        <title>Paenibacillus sp. nov., isolated from soil.</title>
        <authorList>
            <person name="Seo Y.L."/>
        </authorList>
    </citation>
    <scope>NUCLEOTIDE SEQUENCE [LARGE SCALE GENOMIC DNA]</scope>
    <source>
        <strain evidence="6">JW14</strain>
    </source>
</reference>
<keyword evidence="3" id="KW-0547">Nucleotide-binding</keyword>
<keyword evidence="2" id="KW-0813">Transport</keyword>
<dbReference type="PROSITE" id="PS00211">
    <property type="entry name" value="ABC_TRANSPORTER_1"/>
    <property type="match status" value="1"/>
</dbReference>
<dbReference type="RefSeq" id="WP_175371137.1">
    <property type="nucleotide sequence ID" value="NZ_JABWCS010000202.1"/>
</dbReference>
<accession>A0A850EPJ1</accession>
<dbReference type="SUPFAM" id="SSF52540">
    <property type="entry name" value="P-loop containing nucleoside triphosphate hydrolases"/>
    <property type="match status" value="1"/>
</dbReference>
<dbReference type="Gene3D" id="3.40.50.300">
    <property type="entry name" value="P-loop containing nucleotide triphosphate hydrolases"/>
    <property type="match status" value="1"/>
</dbReference>
<evidence type="ECO:0000256" key="4">
    <source>
        <dbReference type="ARBA" id="ARBA00022840"/>
    </source>
</evidence>
<dbReference type="GO" id="GO:0016887">
    <property type="term" value="F:ATP hydrolysis activity"/>
    <property type="evidence" value="ECO:0007669"/>
    <property type="project" value="InterPro"/>
</dbReference>
<dbReference type="FunFam" id="3.40.50.300:FF:000016">
    <property type="entry name" value="Oligopeptide ABC transporter ATP-binding component"/>
    <property type="match status" value="1"/>
</dbReference>
<dbReference type="NCBIfam" id="NF008453">
    <property type="entry name" value="PRK11308.1"/>
    <property type="match status" value="1"/>
</dbReference>
<dbReference type="GO" id="GO:0055085">
    <property type="term" value="P:transmembrane transport"/>
    <property type="evidence" value="ECO:0007669"/>
    <property type="project" value="UniProtKB-ARBA"/>
</dbReference>
<dbReference type="Pfam" id="PF08352">
    <property type="entry name" value="oligo_HPY"/>
    <property type="match status" value="1"/>
</dbReference>
<keyword evidence="4 6" id="KW-0067">ATP-binding</keyword>
<dbReference type="InterPro" id="IPR017871">
    <property type="entry name" value="ABC_transporter-like_CS"/>
</dbReference>
<dbReference type="GO" id="GO:0015833">
    <property type="term" value="P:peptide transport"/>
    <property type="evidence" value="ECO:0007669"/>
    <property type="project" value="InterPro"/>
</dbReference>
<comment type="caution">
    <text evidence="6">The sequence shown here is derived from an EMBL/GenBank/DDBJ whole genome shotgun (WGS) entry which is preliminary data.</text>
</comment>
<dbReference type="InterPro" id="IPR050319">
    <property type="entry name" value="ABC_transp_ATP-bind"/>
</dbReference>
<protein>
    <submittedName>
        <fullName evidence="6">Dipeptide ABC transporter ATP-binding protein</fullName>
    </submittedName>
</protein>
<dbReference type="GO" id="GO:0005524">
    <property type="term" value="F:ATP binding"/>
    <property type="evidence" value="ECO:0007669"/>
    <property type="project" value="UniProtKB-KW"/>
</dbReference>
<name>A0A850EPJ1_9BACL</name>
<dbReference type="InterPro" id="IPR003439">
    <property type="entry name" value="ABC_transporter-like_ATP-bd"/>
</dbReference>
<dbReference type="EMBL" id="JABWCS010000202">
    <property type="protein sequence ID" value="NUU60552.1"/>
    <property type="molecule type" value="Genomic_DNA"/>
</dbReference>
<organism evidence="6 7">
    <name type="scientific">Paenibacillus agri</name>
    <dbReference type="NCBI Taxonomy" id="2744309"/>
    <lineage>
        <taxon>Bacteria</taxon>
        <taxon>Bacillati</taxon>
        <taxon>Bacillota</taxon>
        <taxon>Bacilli</taxon>
        <taxon>Bacillales</taxon>
        <taxon>Paenibacillaceae</taxon>
        <taxon>Paenibacillus</taxon>
    </lineage>
</organism>
<dbReference type="NCBIfam" id="TIGR01727">
    <property type="entry name" value="oligo_HPY"/>
    <property type="match status" value="1"/>
</dbReference>
<dbReference type="SMART" id="SM00382">
    <property type="entry name" value="AAA"/>
    <property type="match status" value="1"/>
</dbReference>
<comment type="similarity">
    <text evidence="1">Belongs to the ABC transporter superfamily.</text>
</comment>
<evidence type="ECO:0000256" key="2">
    <source>
        <dbReference type="ARBA" id="ARBA00022448"/>
    </source>
</evidence>